<name>A0A9D3ZY02_9ROSI</name>
<evidence type="ECO:0000313" key="2">
    <source>
        <dbReference type="Proteomes" id="UP000828251"/>
    </source>
</evidence>
<comment type="caution">
    <text evidence="1">The sequence shown here is derived from an EMBL/GenBank/DDBJ whole genome shotgun (WGS) entry which is preliminary data.</text>
</comment>
<reference evidence="1 2" key="1">
    <citation type="journal article" date="2021" name="Plant Biotechnol. J.">
        <title>Multi-omics assisted identification of the key and species-specific regulatory components of drought-tolerant mechanisms in Gossypium stocksii.</title>
        <authorList>
            <person name="Yu D."/>
            <person name="Ke L."/>
            <person name="Zhang D."/>
            <person name="Wu Y."/>
            <person name="Sun Y."/>
            <person name="Mei J."/>
            <person name="Sun J."/>
            <person name="Sun Y."/>
        </authorList>
    </citation>
    <scope>NUCLEOTIDE SEQUENCE [LARGE SCALE GENOMIC DNA]</scope>
    <source>
        <strain evidence="2">cv. E1</strain>
        <tissue evidence="1">Leaf</tissue>
    </source>
</reference>
<proteinExistence type="predicted"/>
<keyword evidence="2" id="KW-1185">Reference proteome</keyword>
<dbReference type="Proteomes" id="UP000828251">
    <property type="component" value="Unassembled WGS sequence"/>
</dbReference>
<gene>
    <name evidence="1" type="ORF">J1N35_025141</name>
</gene>
<protein>
    <submittedName>
        <fullName evidence="1">Uncharacterized protein</fullName>
    </submittedName>
</protein>
<evidence type="ECO:0000313" key="1">
    <source>
        <dbReference type="EMBL" id="KAH1072813.1"/>
    </source>
</evidence>
<dbReference type="EMBL" id="JAIQCV010000008">
    <property type="protein sequence ID" value="KAH1072813.1"/>
    <property type="molecule type" value="Genomic_DNA"/>
</dbReference>
<dbReference type="OrthoDB" id="989164at2759"/>
<dbReference type="AlphaFoldDB" id="A0A9D3ZY02"/>
<accession>A0A9D3ZY02</accession>
<sequence>MLKEILRCGIVKPHESNDHEHNIPKTFRKTESEEITQAKGFLDEIEKCFAKNNNIEMTSLLTYLMFVKYKGQGNVREYIMELFHVTSRLKALKIDLSVELLVLMVLV</sequence>
<organism evidence="1 2">
    <name type="scientific">Gossypium stocksii</name>
    <dbReference type="NCBI Taxonomy" id="47602"/>
    <lineage>
        <taxon>Eukaryota</taxon>
        <taxon>Viridiplantae</taxon>
        <taxon>Streptophyta</taxon>
        <taxon>Embryophyta</taxon>
        <taxon>Tracheophyta</taxon>
        <taxon>Spermatophyta</taxon>
        <taxon>Magnoliopsida</taxon>
        <taxon>eudicotyledons</taxon>
        <taxon>Gunneridae</taxon>
        <taxon>Pentapetalae</taxon>
        <taxon>rosids</taxon>
        <taxon>malvids</taxon>
        <taxon>Malvales</taxon>
        <taxon>Malvaceae</taxon>
        <taxon>Malvoideae</taxon>
        <taxon>Gossypium</taxon>
    </lineage>
</organism>